<feature type="transmembrane region" description="Helical" evidence="4">
    <location>
        <begin position="130"/>
        <end position="152"/>
    </location>
</feature>
<evidence type="ECO:0000259" key="5">
    <source>
        <dbReference type="PROSITE" id="PS50850"/>
    </source>
</evidence>
<feature type="transmembrane region" description="Helical" evidence="4">
    <location>
        <begin position="238"/>
        <end position="261"/>
    </location>
</feature>
<evidence type="ECO:0000256" key="2">
    <source>
        <dbReference type="ARBA" id="ARBA00006727"/>
    </source>
</evidence>
<feature type="transmembrane region" description="Helical" evidence="4">
    <location>
        <begin position="76"/>
        <end position="94"/>
    </location>
</feature>
<evidence type="ECO:0000256" key="4">
    <source>
        <dbReference type="SAM" id="Phobius"/>
    </source>
</evidence>
<dbReference type="SUPFAM" id="SSF103473">
    <property type="entry name" value="MFS general substrate transporter"/>
    <property type="match status" value="1"/>
</dbReference>
<feature type="transmembrane region" description="Helical" evidence="4">
    <location>
        <begin position="195"/>
        <end position="217"/>
    </location>
</feature>
<dbReference type="GeneID" id="19162007"/>
<dbReference type="EMBL" id="AMWN01000006">
    <property type="protein sequence ID" value="EXJ83522.1"/>
    <property type="molecule type" value="Genomic_DNA"/>
</dbReference>
<dbReference type="Proteomes" id="UP000019484">
    <property type="component" value="Unassembled WGS sequence"/>
</dbReference>
<feature type="region of interest" description="Disordered" evidence="3">
    <location>
        <begin position="1"/>
        <end position="30"/>
    </location>
</feature>
<accession>W9XSJ8</accession>
<dbReference type="GO" id="GO:0022857">
    <property type="term" value="F:transmembrane transporter activity"/>
    <property type="evidence" value="ECO:0007669"/>
    <property type="project" value="InterPro"/>
</dbReference>
<feature type="transmembrane region" description="Helical" evidence="4">
    <location>
        <begin position="36"/>
        <end position="56"/>
    </location>
</feature>
<proteinExistence type="inferred from homology"/>
<gene>
    <name evidence="6" type="ORF">A1O1_07145</name>
</gene>
<dbReference type="AlphaFoldDB" id="W9XSJ8"/>
<evidence type="ECO:0000313" key="6">
    <source>
        <dbReference type="EMBL" id="EXJ83522.1"/>
    </source>
</evidence>
<reference evidence="6 7" key="1">
    <citation type="submission" date="2013-03" db="EMBL/GenBank/DDBJ databases">
        <title>The Genome Sequence of Capronia coronata CBS 617.96.</title>
        <authorList>
            <consortium name="The Broad Institute Genomics Platform"/>
            <person name="Cuomo C."/>
            <person name="de Hoog S."/>
            <person name="Gorbushina A."/>
            <person name="Walker B."/>
            <person name="Young S.K."/>
            <person name="Zeng Q."/>
            <person name="Gargeya S."/>
            <person name="Fitzgerald M."/>
            <person name="Haas B."/>
            <person name="Abouelleil A."/>
            <person name="Allen A.W."/>
            <person name="Alvarado L."/>
            <person name="Arachchi H.M."/>
            <person name="Berlin A.M."/>
            <person name="Chapman S.B."/>
            <person name="Gainer-Dewar J."/>
            <person name="Goldberg J."/>
            <person name="Griggs A."/>
            <person name="Gujja S."/>
            <person name="Hansen M."/>
            <person name="Howarth C."/>
            <person name="Imamovic A."/>
            <person name="Ireland A."/>
            <person name="Larimer J."/>
            <person name="McCowan C."/>
            <person name="Murphy C."/>
            <person name="Pearson M."/>
            <person name="Poon T.W."/>
            <person name="Priest M."/>
            <person name="Roberts A."/>
            <person name="Saif S."/>
            <person name="Shea T."/>
            <person name="Sisk P."/>
            <person name="Sykes S."/>
            <person name="Wortman J."/>
            <person name="Nusbaum C."/>
            <person name="Birren B."/>
        </authorList>
    </citation>
    <scope>NUCLEOTIDE SEQUENCE [LARGE SCALE GENOMIC DNA]</scope>
    <source>
        <strain evidence="6 7">CBS 617.96</strain>
    </source>
</reference>
<feature type="transmembrane region" description="Helical" evidence="4">
    <location>
        <begin position="363"/>
        <end position="389"/>
    </location>
</feature>
<sequence>MTAVNVANEQGETARSKESESAPASAPEYPEGGGRAWLVVLGCFCVMFYTFGYLNAFGVYETYYLRETLHEYTPSTISWIGSLQVFFQFAAGIIAGPLTDLWGPRVVLWPFSIIYVAAVMLTSICKKYWHFILAQGVLGGLANGLAYAPAVAVIGQYFHKRRPLAMGIASSGSSLGGVIFPVMLDRIIYHTSLGFGWAVRIVGFLVLALCLTACLTVKARLPPRKGRYLLVHAFKHPVYTVQVVGMFFVWWGLFVPFFFLPAYSEAQGMGLDLAIYTLAILNSGSLVGRVSSGFIAPYVGRFNLLVGACFASGILVFCWLRIVSTAAICVFAVLYGISSGVVVALFTTTVAEVCPHPTEIGSYVGMALGVYGVAGLTGTPITGAMIARYKSYDQAIIFSGAVLVGGAFLTLCARCLFAKNRGWRV</sequence>
<feature type="transmembrane region" description="Helical" evidence="4">
    <location>
        <begin position="328"/>
        <end position="351"/>
    </location>
</feature>
<feature type="transmembrane region" description="Helical" evidence="4">
    <location>
        <begin position="302"/>
        <end position="322"/>
    </location>
</feature>
<keyword evidence="4" id="KW-1133">Transmembrane helix</keyword>
<dbReference type="InterPro" id="IPR050327">
    <property type="entry name" value="Proton-linked_MCT"/>
</dbReference>
<dbReference type="RefSeq" id="XP_007726208.1">
    <property type="nucleotide sequence ID" value="XM_007728018.1"/>
</dbReference>
<feature type="compositionally biased region" description="Polar residues" evidence="3">
    <location>
        <begin position="1"/>
        <end position="11"/>
    </location>
</feature>
<feature type="transmembrane region" description="Helical" evidence="4">
    <location>
        <begin position="106"/>
        <end position="124"/>
    </location>
</feature>
<dbReference type="PROSITE" id="PS50850">
    <property type="entry name" value="MFS"/>
    <property type="match status" value="1"/>
</dbReference>
<keyword evidence="4" id="KW-0472">Membrane</keyword>
<evidence type="ECO:0000256" key="1">
    <source>
        <dbReference type="ARBA" id="ARBA00004141"/>
    </source>
</evidence>
<comment type="subcellular location">
    <subcellularLocation>
        <location evidence="1">Membrane</location>
        <topology evidence="1">Multi-pass membrane protein</topology>
    </subcellularLocation>
</comment>
<dbReference type="InterPro" id="IPR036259">
    <property type="entry name" value="MFS_trans_sf"/>
</dbReference>
<dbReference type="InterPro" id="IPR011701">
    <property type="entry name" value="MFS"/>
</dbReference>
<comment type="caution">
    <text evidence="6">The sequence shown here is derived from an EMBL/GenBank/DDBJ whole genome shotgun (WGS) entry which is preliminary data.</text>
</comment>
<dbReference type="Pfam" id="PF07690">
    <property type="entry name" value="MFS_1"/>
    <property type="match status" value="1"/>
</dbReference>
<dbReference type="CDD" id="cd17352">
    <property type="entry name" value="MFS_MCT_SLC16"/>
    <property type="match status" value="1"/>
</dbReference>
<dbReference type="HOGENOM" id="CLU_001265_1_1_1"/>
<feature type="domain" description="Major facilitator superfamily (MFS) profile" evidence="5">
    <location>
        <begin position="36"/>
        <end position="417"/>
    </location>
</feature>
<dbReference type="OrthoDB" id="6499973at2759"/>
<dbReference type="InterPro" id="IPR020846">
    <property type="entry name" value="MFS_dom"/>
</dbReference>
<name>W9XSJ8_9EURO</name>
<dbReference type="PANTHER" id="PTHR11360">
    <property type="entry name" value="MONOCARBOXYLATE TRANSPORTER"/>
    <property type="match status" value="1"/>
</dbReference>
<evidence type="ECO:0000313" key="7">
    <source>
        <dbReference type="Proteomes" id="UP000019484"/>
    </source>
</evidence>
<protein>
    <recommendedName>
        <fullName evidence="5">Major facilitator superfamily (MFS) profile domain-containing protein</fullName>
    </recommendedName>
</protein>
<dbReference type="GO" id="GO:0016020">
    <property type="term" value="C:membrane"/>
    <property type="evidence" value="ECO:0007669"/>
    <property type="project" value="UniProtKB-SubCell"/>
</dbReference>
<keyword evidence="7" id="KW-1185">Reference proteome</keyword>
<feature type="transmembrane region" description="Helical" evidence="4">
    <location>
        <begin position="273"/>
        <end position="290"/>
    </location>
</feature>
<dbReference type="PANTHER" id="PTHR11360:SF281">
    <property type="entry name" value="ASPYRIDONES EFFLUX PROTEIN APDF-RELATED"/>
    <property type="match status" value="1"/>
</dbReference>
<feature type="transmembrane region" description="Helical" evidence="4">
    <location>
        <begin position="395"/>
        <end position="417"/>
    </location>
</feature>
<dbReference type="Gene3D" id="1.20.1250.20">
    <property type="entry name" value="MFS general substrate transporter like domains"/>
    <property type="match status" value="1"/>
</dbReference>
<dbReference type="eggNOG" id="KOG2504">
    <property type="taxonomic scope" value="Eukaryota"/>
</dbReference>
<comment type="similarity">
    <text evidence="2">Belongs to the major facilitator superfamily. Monocarboxylate porter (TC 2.A.1.13) family.</text>
</comment>
<keyword evidence="4" id="KW-0812">Transmembrane</keyword>
<feature type="compositionally biased region" description="Low complexity" evidence="3">
    <location>
        <begin position="21"/>
        <end position="30"/>
    </location>
</feature>
<organism evidence="6 7">
    <name type="scientific">Capronia coronata CBS 617.96</name>
    <dbReference type="NCBI Taxonomy" id="1182541"/>
    <lineage>
        <taxon>Eukaryota</taxon>
        <taxon>Fungi</taxon>
        <taxon>Dikarya</taxon>
        <taxon>Ascomycota</taxon>
        <taxon>Pezizomycotina</taxon>
        <taxon>Eurotiomycetes</taxon>
        <taxon>Chaetothyriomycetidae</taxon>
        <taxon>Chaetothyriales</taxon>
        <taxon>Herpotrichiellaceae</taxon>
        <taxon>Capronia</taxon>
    </lineage>
</organism>
<evidence type="ECO:0000256" key="3">
    <source>
        <dbReference type="SAM" id="MobiDB-lite"/>
    </source>
</evidence>